<dbReference type="Gene3D" id="2.70.150.10">
    <property type="entry name" value="Calcium-transporting ATPase, cytoplasmic transduction domain A"/>
    <property type="match status" value="1"/>
</dbReference>
<keyword evidence="12 17" id="KW-0630">Potassium</keyword>
<feature type="transmembrane region" description="Helical" evidence="17">
    <location>
        <begin position="120"/>
        <end position="140"/>
    </location>
</feature>
<keyword evidence="8 17" id="KW-0547">Nucleotide-binding</keyword>
<dbReference type="InterPro" id="IPR004014">
    <property type="entry name" value="ATPase_P-typ_cation-transptr_N"/>
</dbReference>
<dbReference type="GO" id="GO:0005391">
    <property type="term" value="F:P-type sodium:potassium-exchanging transporter activity"/>
    <property type="evidence" value="ECO:0007669"/>
    <property type="project" value="TreeGrafter"/>
</dbReference>
<name>A0A4W6DY44_LATCA</name>
<dbReference type="InterPro" id="IPR018303">
    <property type="entry name" value="ATPase_P-typ_P_site"/>
</dbReference>
<dbReference type="Gene3D" id="3.40.1110.10">
    <property type="entry name" value="Calcium-transporting ATPase, cytoplasmic domain N"/>
    <property type="match status" value="1"/>
</dbReference>
<dbReference type="SFLD" id="SFLDF00027">
    <property type="entry name" value="p-type_atpase"/>
    <property type="match status" value="1"/>
</dbReference>
<feature type="transmembrane region" description="Helical" evidence="17">
    <location>
        <begin position="83"/>
        <end position="108"/>
    </location>
</feature>
<gene>
    <name evidence="19" type="primary">ATP4A</name>
</gene>
<dbReference type="GO" id="GO:0005524">
    <property type="term" value="F:ATP binding"/>
    <property type="evidence" value="ECO:0007669"/>
    <property type="project" value="UniProtKB-KW"/>
</dbReference>
<evidence type="ECO:0000256" key="13">
    <source>
        <dbReference type="ARBA" id="ARBA00022967"/>
    </source>
</evidence>
<evidence type="ECO:0000256" key="8">
    <source>
        <dbReference type="ARBA" id="ARBA00022741"/>
    </source>
</evidence>
<dbReference type="InterPro" id="IPR023298">
    <property type="entry name" value="ATPase_P-typ_TM_dom_sf"/>
</dbReference>
<evidence type="ECO:0000256" key="9">
    <source>
        <dbReference type="ARBA" id="ARBA00022781"/>
    </source>
</evidence>
<evidence type="ECO:0000256" key="11">
    <source>
        <dbReference type="ARBA" id="ARBA00022842"/>
    </source>
</evidence>
<dbReference type="SMART" id="SM00831">
    <property type="entry name" value="Cation_ATPase_N"/>
    <property type="match status" value="1"/>
</dbReference>
<sequence length="1038" mass="115727">MFEMDGEMDKKKKKKMKKKEKLEGMKKEMDILHFSPQKIFTYLTCFSVLHPQGLTSTFAQQILERDGPNELKPPKGTPEYVKFARQLAGGLQCLMWVAAVICFIAFGIELARGNLTSFDDLYLAITLIAVVVVTGCFGYYQEFKSTNIIASFKNLVPQQALVIRDGKKNQINANQLVVGDLVEIKGGDRVPADIRIITGQGCKVDNSSLTGESEPQTRSPECTHENPLETRNIAFFSTTCLEGVATGVIINTGDRTIIGRIASLASGVGNEKTPIAIEIEHFVDIIAGLAIFFGFTFFVVAMFIGYAFLEAMIFFMAIVVAYVPEGLLATVTVCLSLTAKRLARKNCVVKNLEAVETLGSTSVICSDKTGTLTQNRMTVAHLWFDNQIHAADTTEDQSGQSFDQSSETWRSLARVASLCNRAIFKPDQEGIPIPKRAVVGDASETALLKFTELTVGNIMDYRNRFKKVVEVPFNSTNKFQLSIHELEDPLDLRYLLVMKGAPERILERCSTILIKGQELPLDEQWKEAFQTAYMDLGGLGERVLGFCHLYLNEKEFPRGYRFDPDEMNFTTSGLCFAGLISMIDPPRATVPDAVMKCRTAGIRVVMVTGDHPITAKAIAANVGIISEGSETVEDIAQRKRIPVEQVNKSDARACVISGGQLKEMSSDELDEALRNHPEMVFARTSPQQKLIIVESCQRLGSIVAVTGDGVNDSPALKKADIGVAMGIAGSDAAKNAADMILLDDNFASIVTGVEQGRLIFDNLKKSIAYTLTKNIPELTPYLIYITVSVPLPLGCITILFIELATDIFPSVSLAYEKAESDIMHLKPRNPRRDRLVNEALAVYSYFQIGETVCTHILSVIPLCNKGWFPLLCVGLRSQWEDVHLQDLKDSYGQEWTFAQRLYQEYTCYTVFFVSIEICQISDVLIRKTRRLSVFQQGFFRSLCLGNLLCYCPGMPNIFNFMPIRVQWWFVPLPYGILIFVYDEIRKLGVRRYPGSKPRFIILHSNHLSSIHESPSTSIQYTHSVFINLLSCLLMLTLH</sequence>
<reference evidence="19" key="2">
    <citation type="submission" date="2025-08" db="UniProtKB">
        <authorList>
            <consortium name="Ensembl"/>
        </authorList>
    </citation>
    <scope>IDENTIFICATION</scope>
</reference>
<keyword evidence="6 17" id="KW-0812">Transmembrane</keyword>
<dbReference type="GO" id="GO:1902600">
    <property type="term" value="P:proton transmembrane transport"/>
    <property type="evidence" value="ECO:0007669"/>
    <property type="project" value="UniProtKB-KW"/>
</dbReference>
<evidence type="ECO:0000256" key="16">
    <source>
        <dbReference type="ARBA" id="ARBA00023136"/>
    </source>
</evidence>
<feature type="transmembrane region" description="Helical" evidence="17">
    <location>
        <begin position="285"/>
        <end position="306"/>
    </location>
</feature>
<dbReference type="FunFam" id="1.20.1110.10:FF:000095">
    <property type="entry name" value="Sodium/potassium-transporting ATPase subunit alpha-1"/>
    <property type="match status" value="2"/>
</dbReference>
<dbReference type="Pfam" id="PF13246">
    <property type="entry name" value="Cation_ATPase"/>
    <property type="match status" value="1"/>
</dbReference>
<dbReference type="CDD" id="cd02608">
    <property type="entry name" value="P-type_ATPase_Na-K_like"/>
    <property type="match status" value="1"/>
</dbReference>
<dbReference type="InterPro" id="IPR036412">
    <property type="entry name" value="HAD-like_sf"/>
</dbReference>
<evidence type="ECO:0000256" key="7">
    <source>
        <dbReference type="ARBA" id="ARBA00022723"/>
    </source>
</evidence>
<dbReference type="Pfam" id="PF00690">
    <property type="entry name" value="Cation_ATPase_N"/>
    <property type="match status" value="1"/>
</dbReference>
<proteinExistence type="inferred from homology"/>
<keyword evidence="4 17" id="KW-0633">Potassium transport</keyword>
<dbReference type="InParanoid" id="A0A4W6DY44"/>
<dbReference type="GeneTree" id="ENSGT00940000160297"/>
<dbReference type="Proteomes" id="UP000314980">
    <property type="component" value="Unassembled WGS sequence"/>
</dbReference>
<dbReference type="STRING" id="8187.ENSLCAP00010029708"/>
<dbReference type="Pfam" id="PF00689">
    <property type="entry name" value="Cation_ATPase_C"/>
    <property type="match status" value="1"/>
</dbReference>
<feature type="transmembrane region" description="Helical" evidence="17">
    <location>
        <begin position="781"/>
        <end position="801"/>
    </location>
</feature>
<dbReference type="InterPro" id="IPR044492">
    <property type="entry name" value="P_typ_ATPase_HD_dom"/>
</dbReference>
<dbReference type="Ensembl" id="ENSLCAT00010030366.1">
    <property type="protein sequence ID" value="ENSLCAP00010029708.1"/>
    <property type="gene ID" value="ENSLCAG00010013219.1"/>
</dbReference>
<dbReference type="SUPFAM" id="SSF81665">
    <property type="entry name" value="Calcium ATPase, transmembrane domain M"/>
    <property type="match status" value="1"/>
</dbReference>
<evidence type="ECO:0000256" key="2">
    <source>
        <dbReference type="ARBA" id="ARBA00006934"/>
    </source>
</evidence>
<keyword evidence="20" id="KW-1185">Reference proteome</keyword>
<evidence type="ECO:0000256" key="17">
    <source>
        <dbReference type="RuleBase" id="RU362084"/>
    </source>
</evidence>
<dbReference type="AlphaFoldDB" id="A0A4W6DY44"/>
<dbReference type="InterPro" id="IPR050510">
    <property type="entry name" value="Cation_transp_ATPase_P-type"/>
</dbReference>
<dbReference type="SUPFAM" id="SSF56784">
    <property type="entry name" value="HAD-like"/>
    <property type="match status" value="1"/>
</dbReference>
<dbReference type="InterPro" id="IPR023299">
    <property type="entry name" value="ATPase_P-typ_cyto_dom_N"/>
</dbReference>
<evidence type="ECO:0000313" key="19">
    <source>
        <dbReference type="Ensembl" id="ENSLCAP00010029708.1"/>
    </source>
</evidence>
<dbReference type="InterPro" id="IPR005775">
    <property type="entry name" value="P-type_ATPase_IIC"/>
</dbReference>
<evidence type="ECO:0000256" key="10">
    <source>
        <dbReference type="ARBA" id="ARBA00022840"/>
    </source>
</evidence>
<reference evidence="19" key="3">
    <citation type="submission" date="2025-09" db="UniProtKB">
        <authorList>
            <consortium name="Ensembl"/>
        </authorList>
    </citation>
    <scope>IDENTIFICATION</scope>
</reference>
<dbReference type="PRINTS" id="PR00119">
    <property type="entry name" value="CATATPASE"/>
</dbReference>
<dbReference type="SFLD" id="SFLDS00003">
    <property type="entry name" value="Haloacid_Dehalogenase"/>
    <property type="match status" value="1"/>
</dbReference>
<keyword evidence="9" id="KW-0375">Hydrogen ion transport</keyword>
<dbReference type="GO" id="GO:0030007">
    <property type="term" value="P:intracellular potassium ion homeostasis"/>
    <property type="evidence" value="ECO:0007669"/>
    <property type="project" value="TreeGrafter"/>
</dbReference>
<dbReference type="Pfam" id="PF08282">
    <property type="entry name" value="Hydrolase_3"/>
    <property type="match status" value="1"/>
</dbReference>
<comment type="subcellular location">
    <subcellularLocation>
        <location evidence="17">Cell membrane</location>
        <topology evidence="17">Multi-pass membrane protein</topology>
    </subcellularLocation>
    <subcellularLocation>
        <location evidence="1">Membrane</location>
        <topology evidence="1">Multi-pass membrane protein</topology>
    </subcellularLocation>
</comment>
<comment type="similarity">
    <text evidence="2 17">Belongs to the cation transport ATPase (P-type) (TC 3.A.3) family. Type IIC subfamily.</text>
</comment>
<comment type="caution">
    <text evidence="17">Lacks conserved residue(s) required for the propagation of feature annotation.</text>
</comment>
<dbReference type="FunFam" id="3.40.50.1000:FF:000001">
    <property type="entry name" value="Phospholipid-transporting ATPase IC"/>
    <property type="match status" value="1"/>
</dbReference>
<dbReference type="PROSITE" id="PS00154">
    <property type="entry name" value="ATPASE_E1_E2"/>
    <property type="match status" value="1"/>
</dbReference>
<feature type="transmembrane region" description="Helical" evidence="17">
    <location>
        <begin position="313"/>
        <end position="339"/>
    </location>
</feature>
<evidence type="ECO:0000256" key="6">
    <source>
        <dbReference type="ARBA" id="ARBA00022692"/>
    </source>
</evidence>
<evidence type="ECO:0000313" key="20">
    <source>
        <dbReference type="Proteomes" id="UP000314980"/>
    </source>
</evidence>
<dbReference type="InterPro" id="IPR001757">
    <property type="entry name" value="P_typ_ATPase"/>
</dbReference>
<evidence type="ECO:0000256" key="12">
    <source>
        <dbReference type="ARBA" id="ARBA00022958"/>
    </source>
</evidence>
<dbReference type="PANTHER" id="PTHR43294:SF10">
    <property type="entry name" value="POTASSIUM-TRANSPORTING ATPASE ALPHA CHAIN 1"/>
    <property type="match status" value="1"/>
</dbReference>
<keyword evidence="10 17" id="KW-0067">ATP-binding</keyword>
<dbReference type="FunFam" id="2.70.150.10:FF:000003">
    <property type="entry name" value="Sodium/potassium-transporting ATPase subunit alpha"/>
    <property type="match status" value="1"/>
</dbReference>
<dbReference type="GO" id="GO:0036376">
    <property type="term" value="P:sodium ion export across plasma membrane"/>
    <property type="evidence" value="ECO:0007669"/>
    <property type="project" value="TreeGrafter"/>
</dbReference>
<dbReference type="InterPro" id="IPR059000">
    <property type="entry name" value="ATPase_P-type_domA"/>
</dbReference>
<dbReference type="PANTHER" id="PTHR43294">
    <property type="entry name" value="SODIUM/POTASSIUM-TRANSPORTING ATPASE SUBUNIT ALPHA"/>
    <property type="match status" value="1"/>
</dbReference>
<dbReference type="SFLD" id="SFLDG00002">
    <property type="entry name" value="C1.7:_P-type_atpase_like"/>
    <property type="match status" value="1"/>
</dbReference>
<keyword evidence="14 17" id="KW-1133">Transmembrane helix</keyword>
<evidence type="ECO:0000256" key="4">
    <source>
        <dbReference type="ARBA" id="ARBA00022538"/>
    </source>
</evidence>
<organism evidence="19 20">
    <name type="scientific">Lates calcarifer</name>
    <name type="common">Barramundi</name>
    <name type="synonym">Holocentrus calcarifer</name>
    <dbReference type="NCBI Taxonomy" id="8187"/>
    <lineage>
        <taxon>Eukaryota</taxon>
        <taxon>Metazoa</taxon>
        <taxon>Chordata</taxon>
        <taxon>Craniata</taxon>
        <taxon>Vertebrata</taxon>
        <taxon>Euteleostomi</taxon>
        <taxon>Actinopterygii</taxon>
        <taxon>Neopterygii</taxon>
        <taxon>Teleostei</taxon>
        <taxon>Neoteleostei</taxon>
        <taxon>Acanthomorphata</taxon>
        <taxon>Carangaria</taxon>
        <taxon>Carangaria incertae sedis</taxon>
        <taxon>Centropomidae</taxon>
        <taxon>Lates</taxon>
    </lineage>
</organism>
<evidence type="ECO:0000256" key="5">
    <source>
        <dbReference type="ARBA" id="ARBA00022553"/>
    </source>
</evidence>
<keyword evidence="3 17" id="KW-0813">Transport</keyword>
<dbReference type="Pfam" id="PF00122">
    <property type="entry name" value="E1-E2_ATPase"/>
    <property type="match status" value="1"/>
</dbReference>
<dbReference type="NCBIfam" id="TIGR01494">
    <property type="entry name" value="ATPase_P-type"/>
    <property type="match status" value="2"/>
</dbReference>
<dbReference type="GO" id="GO:0005886">
    <property type="term" value="C:plasma membrane"/>
    <property type="evidence" value="ECO:0007669"/>
    <property type="project" value="UniProtKB-SubCell"/>
</dbReference>
<keyword evidence="7 17" id="KW-0479">Metal-binding</keyword>
<feature type="transmembrane region" description="Helical" evidence="17">
    <location>
        <begin position="964"/>
        <end position="981"/>
    </location>
</feature>
<dbReference type="SUPFAM" id="SSF81653">
    <property type="entry name" value="Calcium ATPase, transduction domain A"/>
    <property type="match status" value="1"/>
</dbReference>
<dbReference type="GO" id="GO:1990573">
    <property type="term" value="P:potassium ion import across plasma membrane"/>
    <property type="evidence" value="ECO:0007669"/>
    <property type="project" value="TreeGrafter"/>
</dbReference>
<accession>A0A4W6DY44</accession>
<reference evidence="20" key="1">
    <citation type="submission" date="2015-09" db="EMBL/GenBank/DDBJ databases">
        <authorList>
            <person name="Sai Rama Sridatta P."/>
        </authorList>
    </citation>
    <scope>NUCLEOTIDE SEQUENCE [LARGE SCALE GENOMIC DNA]</scope>
</reference>
<dbReference type="InterPro" id="IPR023214">
    <property type="entry name" value="HAD_sf"/>
</dbReference>
<dbReference type="SUPFAM" id="SSF81660">
    <property type="entry name" value="Metal cation-transporting ATPase, ATP-binding domain N"/>
    <property type="match status" value="1"/>
</dbReference>
<evidence type="ECO:0000256" key="14">
    <source>
        <dbReference type="ARBA" id="ARBA00022989"/>
    </source>
</evidence>
<dbReference type="InterPro" id="IPR008250">
    <property type="entry name" value="ATPase_P-typ_transduc_dom_A_sf"/>
</dbReference>
<feature type="domain" description="Cation-transporting P-type ATPase N-terminal" evidence="18">
    <location>
        <begin position="45"/>
        <end position="107"/>
    </location>
</feature>
<dbReference type="FunFam" id="3.40.1110.10:FF:000001">
    <property type="entry name" value="Sodium/potassium-transporting ATPase subunit alpha"/>
    <property type="match status" value="1"/>
</dbReference>
<dbReference type="FunFam" id="3.40.50.1000:FF:000004">
    <property type="entry name" value="Sodium/potassium-transporting ATPase subunit alpha"/>
    <property type="match status" value="1"/>
</dbReference>
<dbReference type="NCBIfam" id="TIGR01106">
    <property type="entry name" value="ATPase-IIC_X-K"/>
    <property type="match status" value="1"/>
</dbReference>
<evidence type="ECO:0000259" key="18">
    <source>
        <dbReference type="SMART" id="SM00831"/>
    </source>
</evidence>
<dbReference type="GO" id="GO:0006883">
    <property type="term" value="P:intracellular sodium ion homeostasis"/>
    <property type="evidence" value="ECO:0007669"/>
    <property type="project" value="TreeGrafter"/>
</dbReference>
<evidence type="ECO:0000256" key="1">
    <source>
        <dbReference type="ARBA" id="ARBA00004141"/>
    </source>
</evidence>
<keyword evidence="16 17" id="KW-0472">Membrane</keyword>
<dbReference type="Gene3D" id="1.20.1110.10">
    <property type="entry name" value="Calcium-transporting ATPase, transmembrane domain"/>
    <property type="match status" value="1"/>
</dbReference>
<dbReference type="Gene3D" id="3.40.50.1000">
    <property type="entry name" value="HAD superfamily/HAD-like"/>
    <property type="match status" value="1"/>
</dbReference>
<evidence type="ECO:0000256" key="15">
    <source>
        <dbReference type="ARBA" id="ARBA00023065"/>
    </source>
</evidence>
<dbReference type="GO" id="GO:0046872">
    <property type="term" value="F:metal ion binding"/>
    <property type="evidence" value="ECO:0007669"/>
    <property type="project" value="UniProtKB-KW"/>
</dbReference>
<keyword evidence="11" id="KW-0460">Magnesium</keyword>
<dbReference type="InterPro" id="IPR006068">
    <property type="entry name" value="ATPase_P-typ_cation-transptr_C"/>
</dbReference>
<keyword evidence="13" id="KW-1278">Translocase</keyword>
<protein>
    <recommendedName>
        <fullName evidence="17">Sodium/potassium-transporting ATPase subunit alpha</fullName>
    </recommendedName>
</protein>
<evidence type="ECO:0000256" key="3">
    <source>
        <dbReference type="ARBA" id="ARBA00022448"/>
    </source>
</evidence>
<dbReference type="GO" id="GO:0016887">
    <property type="term" value="F:ATP hydrolysis activity"/>
    <property type="evidence" value="ECO:0007669"/>
    <property type="project" value="InterPro"/>
</dbReference>
<keyword evidence="5" id="KW-0597">Phosphoprotein</keyword>
<keyword evidence="15 17" id="KW-0406">Ion transport</keyword>
<dbReference type="PRINTS" id="PR00121">
    <property type="entry name" value="NAKATPASE"/>
</dbReference>